<evidence type="ECO:0000313" key="2">
    <source>
        <dbReference type="Proteomes" id="UP000189857"/>
    </source>
</evidence>
<reference evidence="1 2" key="1">
    <citation type="submission" date="2017-02" db="EMBL/GenBank/DDBJ databases">
        <authorList>
            <person name="Peterson S.W."/>
        </authorList>
    </citation>
    <scope>NUCLEOTIDE SEQUENCE [LARGE SCALE GENOMIC DNA]</scope>
    <source>
        <strain evidence="1 2">ATCC 17233</strain>
    </source>
</reference>
<dbReference type="AlphaFoldDB" id="A0A1T4Q2T0"/>
<name>A0A1T4Q2T0_9FIRM</name>
<keyword evidence="2" id="KW-1185">Reference proteome</keyword>
<protein>
    <submittedName>
        <fullName evidence="1">Uncharacterized protein</fullName>
    </submittedName>
</protein>
<sequence>MAKQQLNVGAIKKIKSRNPIIEFDKLSLFFGDPYVIDLEGVDGNIVLTQPKIGDIVRLGEKRYYSTLSLFTSNTTSFRLQLWEQNIDWNEISDFQLFIMLIRGADKEVYQTFLPNIDLEKFGAFEKVAKDGTKTPILRDMENEVEINEEVYFHLSQYLRNVFNIFPEEKMTSDKIMKKWYIRKDQNELRNRENKKKSGSEEDSGLLPIISGCCNHPGFKYKSSELRELGVYQFFDSVKRLQIYESTNALSHGLYSGFMDSSKIKPEDYNFMKPI</sequence>
<dbReference type="EMBL" id="FUXA01000016">
    <property type="protein sequence ID" value="SJZ98135.1"/>
    <property type="molecule type" value="Genomic_DNA"/>
</dbReference>
<gene>
    <name evidence="1" type="ORF">SAMN02745110_02234</name>
</gene>
<evidence type="ECO:0000313" key="1">
    <source>
        <dbReference type="EMBL" id="SJZ98135.1"/>
    </source>
</evidence>
<dbReference type="Proteomes" id="UP000189857">
    <property type="component" value="Unassembled WGS sequence"/>
</dbReference>
<dbReference type="RefSeq" id="WP_078788030.1">
    <property type="nucleotide sequence ID" value="NZ_FMTO01000014.1"/>
</dbReference>
<organism evidence="1 2">
    <name type="scientific">Eubacterium ruminantium</name>
    <dbReference type="NCBI Taxonomy" id="42322"/>
    <lineage>
        <taxon>Bacteria</taxon>
        <taxon>Bacillati</taxon>
        <taxon>Bacillota</taxon>
        <taxon>Clostridia</taxon>
        <taxon>Eubacteriales</taxon>
        <taxon>Eubacteriaceae</taxon>
        <taxon>Eubacterium</taxon>
    </lineage>
</organism>
<accession>A0A1T4Q2T0</accession>
<proteinExistence type="predicted"/>
<dbReference type="OrthoDB" id="2042320at2"/>